<dbReference type="Proteomes" id="UP000266042">
    <property type="component" value="Unassembled WGS sequence"/>
</dbReference>
<comment type="caution">
    <text evidence="1">The sequence shown here is derived from an EMBL/GenBank/DDBJ whole genome shotgun (WGS) entry which is preliminary data.</text>
</comment>
<organism evidence="1 2">
    <name type="scientific">Candidatus Cryosericum hinesii</name>
    <dbReference type="NCBI Taxonomy" id="2290915"/>
    <lineage>
        <taxon>Bacteria</taxon>
        <taxon>Pseudomonadati</taxon>
        <taxon>Caldisericota/Cryosericota group</taxon>
        <taxon>Candidatus Cryosericota</taxon>
        <taxon>Candidatus Cryosericia</taxon>
        <taxon>Candidatus Cryosericales</taxon>
        <taxon>Candidatus Cryosericaceae</taxon>
        <taxon>Candidatus Cryosericum</taxon>
    </lineage>
</organism>
<evidence type="ECO:0008006" key="3">
    <source>
        <dbReference type="Google" id="ProtNLM"/>
    </source>
</evidence>
<reference evidence="1 2" key="1">
    <citation type="submission" date="2018-09" db="EMBL/GenBank/DDBJ databases">
        <title>Discovery and Ecogenomic Context for Candidatus Cryosericales, a Global Caldiserica Order Active in Thawing Permafrost.</title>
        <authorList>
            <person name="Martinez M.A."/>
            <person name="Woodcroft B.J."/>
            <person name="Ignacio Espinoza J.C."/>
            <person name="Zayed A."/>
            <person name="Singleton C.M."/>
            <person name="Boyd J."/>
            <person name="Li Y.-F."/>
            <person name="Purvine S."/>
            <person name="Maughan H."/>
            <person name="Hodgkins S.B."/>
            <person name="Anderson D."/>
            <person name="Sederholm M."/>
            <person name="Temperton B."/>
            <person name="Saleska S.R."/>
            <person name="Tyson G.W."/>
            <person name="Rich V.I."/>
        </authorList>
    </citation>
    <scope>NUCLEOTIDE SEQUENCE [LARGE SCALE GENOMIC DNA]</scope>
    <source>
        <strain evidence="1 2">SMC3</strain>
    </source>
</reference>
<proteinExistence type="predicted"/>
<protein>
    <recommendedName>
        <fullName evidence="3">PIN domain-containing protein</fullName>
    </recommendedName>
</protein>
<name>A0A398DB90_9BACT</name>
<accession>A0A398DB90</accession>
<dbReference type="AlphaFoldDB" id="A0A398DB90"/>
<evidence type="ECO:0000313" key="1">
    <source>
        <dbReference type="EMBL" id="RIE11793.1"/>
    </source>
</evidence>
<dbReference type="EMBL" id="QXIW01000033">
    <property type="protein sequence ID" value="RIE11793.1"/>
    <property type="molecule type" value="Genomic_DNA"/>
</dbReference>
<evidence type="ECO:0000313" key="2">
    <source>
        <dbReference type="Proteomes" id="UP000266042"/>
    </source>
</evidence>
<sequence length="197" mass="22413">MRPSLVVDTSIACWSAELPGCAPARDKRCRAECIALMECILNSGFLLAMSDELFGEINDQLFNDKNPRTHDREYGRKWILTMEKSGRIPDLTVPAEHRFHPTEAVEMTAAMVKDAHMVESALSSDLMIIARDGPVLNDWIEYCHRDPLPRVIASHRRIPSIVWADPEIHGHDVVMWLKSSTPVRESWTIGAQTRHTW</sequence>
<dbReference type="RefSeq" id="WP_119090056.1">
    <property type="nucleotide sequence ID" value="NZ_QXIW01000033.1"/>
</dbReference>
<gene>
    <name evidence="1" type="ORF">SMC3_08375</name>
</gene>